<proteinExistence type="predicted"/>
<keyword evidence="1" id="KW-1133">Transmembrane helix</keyword>
<comment type="caution">
    <text evidence="2">The sequence shown here is derived from an EMBL/GenBank/DDBJ whole genome shotgun (WGS) entry which is preliminary data.</text>
</comment>
<feature type="transmembrane region" description="Helical" evidence="1">
    <location>
        <begin position="128"/>
        <end position="149"/>
    </location>
</feature>
<dbReference type="OrthoDB" id="2896006at2759"/>
<dbReference type="GeneID" id="63836674"/>
<feature type="transmembrane region" description="Helical" evidence="1">
    <location>
        <begin position="195"/>
        <end position="217"/>
    </location>
</feature>
<dbReference type="EMBL" id="MU032346">
    <property type="protein sequence ID" value="KAF3767811.1"/>
    <property type="molecule type" value="Genomic_DNA"/>
</dbReference>
<evidence type="ECO:0000313" key="3">
    <source>
        <dbReference type="Proteomes" id="UP000803844"/>
    </source>
</evidence>
<feature type="transmembrane region" description="Helical" evidence="1">
    <location>
        <begin position="38"/>
        <end position="59"/>
    </location>
</feature>
<dbReference type="AlphaFoldDB" id="A0A9P5CS04"/>
<evidence type="ECO:0008006" key="4">
    <source>
        <dbReference type="Google" id="ProtNLM"/>
    </source>
</evidence>
<sequence>MVYEHLATLGGALVRRATDLDNNGGGSDNDDMAQLPGWAVLVFFANFLVFAPVFLYIGYTLSHVYPTLAIIEDPQPPSYAALSLNADEPTADGTHAADESSALTTTSFRRINRLLYSTAGWTSNFRGLGCAVALNFAALFCGSIFSFVLPASLGVLFAALATVQLSAAWTHIIISAPSSQHFWQRLPPFAKTFQATWLPVCAYWAAIQVTRLLPRLLSHAFGLSRWDPRNPTAVPNYSAHAVWQGFVVLVVSVACTILLVIPAQVVLCRVQASLLPPDEDTIVPFDRSFGGVVEPAVVTGKGYVDFLTAWRTFERASWIRLYRLLAKIMLVALAVYAVVMVIVVPEAILMLKTAQPADGN</sequence>
<reference evidence="2" key="1">
    <citation type="journal article" date="2020" name="Phytopathology">
        <title>Genome sequence of the chestnut blight fungus Cryphonectria parasitica EP155: A fundamental resource for an archetypical invasive plant pathogen.</title>
        <authorList>
            <person name="Crouch J.A."/>
            <person name="Dawe A."/>
            <person name="Aerts A."/>
            <person name="Barry K."/>
            <person name="Churchill A.C.L."/>
            <person name="Grimwood J."/>
            <person name="Hillman B."/>
            <person name="Milgroom M.G."/>
            <person name="Pangilinan J."/>
            <person name="Smith M."/>
            <person name="Salamov A."/>
            <person name="Schmutz J."/>
            <person name="Yadav J."/>
            <person name="Grigoriev I.V."/>
            <person name="Nuss D."/>
        </authorList>
    </citation>
    <scope>NUCLEOTIDE SEQUENCE</scope>
    <source>
        <strain evidence="2">EP155</strain>
    </source>
</reference>
<keyword evidence="1" id="KW-0812">Transmembrane</keyword>
<feature type="transmembrane region" description="Helical" evidence="1">
    <location>
        <begin position="155"/>
        <end position="174"/>
    </location>
</feature>
<protein>
    <recommendedName>
        <fullName evidence="4">Ubiquitin carrier protein</fullName>
    </recommendedName>
</protein>
<name>A0A9P5CS04_CRYP1</name>
<dbReference type="RefSeq" id="XP_040778772.1">
    <property type="nucleotide sequence ID" value="XM_040919545.1"/>
</dbReference>
<keyword evidence="3" id="KW-1185">Reference proteome</keyword>
<evidence type="ECO:0000256" key="1">
    <source>
        <dbReference type="SAM" id="Phobius"/>
    </source>
</evidence>
<gene>
    <name evidence="2" type="ORF">M406DRAFT_321733</name>
</gene>
<feature type="transmembrane region" description="Helical" evidence="1">
    <location>
        <begin position="324"/>
        <end position="344"/>
    </location>
</feature>
<feature type="transmembrane region" description="Helical" evidence="1">
    <location>
        <begin position="237"/>
        <end position="261"/>
    </location>
</feature>
<evidence type="ECO:0000313" key="2">
    <source>
        <dbReference type="EMBL" id="KAF3767811.1"/>
    </source>
</evidence>
<dbReference type="Proteomes" id="UP000803844">
    <property type="component" value="Unassembled WGS sequence"/>
</dbReference>
<organism evidence="2 3">
    <name type="scientific">Cryphonectria parasitica (strain ATCC 38755 / EP155)</name>
    <dbReference type="NCBI Taxonomy" id="660469"/>
    <lineage>
        <taxon>Eukaryota</taxon>
        <taxon>Fungi</taxon>
        <taxon>Dikarya</taxon>
        <taxon>Ascomycota</taxon>
        <taxon>Pezizomycotina</taxon>
        <taxon>Sordariomycetes</taxon>
        <taxon>Sordariomycetidae</taxon>
        <taxon>Diaporthales</taxon>
        <taxon>Cryphonectriaceae</taxon>
        <taxon>Cryphonectria-Endothia species complex</taxon>
        <taxon>Cryphonectria</taxon>
    </lineage>
</organism>
<accession>A0A9P5CS04</accession>
<keyword evidence="1" id="KW-0472">Membrane</keyword>